<dbReference type="STRING" id="157652.A0A371EDE4"/>
<feature type="non-terminal residue" evidence="2">
    <location>
        <position position="1"/>
    </location>
</feature>
<feature type="domain" description="RNase H type-1" evidence="1">
    <location>
        <begin position="15"/>
        <end position="93"/>
    </location>
</feature>
<organism evidence="2 3">
    <name type="scientific">Mucuna pruriens</name>
    <name type="common">Velvet bean</name>
    <name type="synonym">Dolichos pruriens</name>
    <dbReference type="NCBI Taxonomy" id="157652"/>
    <lineage>
        <taxon>Eukaryota</taxon>
        <taxon>Viridiplantae</taxon>
        <taxon>Streptophyta</taxon>
        <taxon>Embryophyta</taxon>
        <taxon>Tracheophyta</taxon>
        <taxon>Spermatophyta</taxon>
        <taxon>Magnoliopsida</taxon>
        <taxon>eudicotyledons</taxon>
        <taxon>Gunneridae</taxon>
        <taxon>Pentapetalae</taxon>
        <taxon>rosids</taxon>
        <taxon>fabids</taxon>
        <taxon>Fabales</taxon>
        <taxon>Fabaceae</taxon>
        <taxon>Papilionoideae</taxon>
        <taxon>50 kb inversion clade</taxon>
        <taxon>NPAAA clade</taxon>
        <taxon>indigoferoid/millettioid clade</taxon>
        <taxon>Phaseoleae</taxon>
        <taxon>Mucuna</taxon>
    </lineage>
</organism>
<dbReference type="InterPro" id="IPR036397">
    <property type="entry name" value="RNaseH_sf"/>
</dbReference>
<comment type="caution">
    <text evidence="2">The sequence shown here is derived from an EMBL/GenBank/DDBJ whole genome shotgun (WGS) entry which is preliminary data.</text>
</comment>
<dbReference type="GO" id="GO:0004523">
    <property type="term" value="F:RNA-DNA hybrid ribonuclease activity"/>
    <property type="evidence" value="ECO:0007669"/>
    <property type="project" value="InterPro"/>
</dbReference>
<dbReference type="OrthoDB" id="101614at2759"/>
<reference evidence="2" key="1">
    <citation type="submission" date="2018-05" db="EMBL/GenBank/DDBJ databases">
        <title>Draft genome of Mucuna pruriens seed.</title>
        <authorList>
            <person name="Nnadi N.E."/>
            <person name="Vos R."/>
            <person name="Hasami M.H."/>
            <person name="Devisetty U.K."/>
            <person name="Aguiy J.C."/>
        </authorList>
    </citation>
    <scope>NUCLEOTIDE SEQUENCE [LARGE SCALE GENOMIC DNA]</scope>
    <source>
        <strain evidence="2">JCA_2017</strain>
    </source>
</reference>
<dbReference type="InterPro" id="IPR002156">
    <property type="entry name" value="RNaseH_domain"/>
</dbReference>
<evidence type="ECO:0000313" key="3">
    <source>
        <dbReference type="Proteomes" id="UP000257109"/>
    </source>
</evidence>
<keyword evidence="3" id="KW-1185">Reference proteome</keyword>
<gene>
    <name evidence="2" type="ORF">CR513_57424</name>
</gene>
<name>A0A371EDE4_MUCPR</name>
<dbReference type="Pfam" id="PF13456">
    <property type="entry name" value="RVT_3"/>
    <property type="match status" value="1"/>
</dbReference>
<dbReference type="EMBL" id="QJKJ01014572">
    <property type="protein sequence ID" value="RDX64061.1"/>
    <property type="molecule type" value="Genomic_DNA"/>
</dbReference>
<proteinExistence type="predicted"/>
<sequence length="152" mass="17158">MTLVPEEDLWWTLYVDGSSNQKGGGAGIILEGLIGITLEHSLKFNSKAFNNQVAYKALLAGLDLAREVRAWQMHYHIDSQVMAKHIKGTYQVKDPLLLRCEVQHVPRINNSRPDTFARLAIAKTLPWHTALHRVFPSPIVDIPEILHAETKD</sequence>
<evidence type="ECO:0000259" key="1">
    <source>
        <dbReference type="Pfam" id="PF13456"/>
    </source>
</evidence>
<dbReference type="Gene3D" id="3.30.420.10">
    <property type="entry name" value="Ribonuclease H-like superfamily/Ribonuclease H"/>
    <property type="match status" value="1"/>
</dbReference>
<dbReference type="AlphaFoldDB" id="A0A371EDE4"/>
<protein>
    <recommendedName>
        <fullName evidence="1">RNase H type-1 domain-containing protein</fullName>
    </recommendedName>
</protein>
<accession>A0A371EDE4</accession>
<evidence type="ECO:0000313" key="2">
    <source>
        <dbReference type="EMBL" id="RDX64061.1"/>
    </source>
</evidence>
<dbReference type="PANTHER" id="PTHR48475:SF2">
    <property type="entry name" value="RIBONUCLEASE H"/>
    <property type="match status" value="1"/>
</dbReference>
<dbReference type="InterPro" id="IPR012337">
    <property type="entry name" value="RNaseH-like_sf"/>
</dbReference>
<dbReference type="PANTHER" id="PTHR48475">
    <property type="entry name" value="RIBONUCLEASE H"/>
    <property type="match status" value="1"/>
</dbReference>
<dbReference type="GO" id="GO:0003676">
    <property type="term" value="F:nucleic acid binding"/>
    <property type="evidence" value="ECO:0007669"/>
    <property type="project" value="InterPro"/>
</dbReference>
<dbReference type="SUPFAM" id="SSF53098">
    <property type="entry name" value="Ribonuclease H-like"/>
    <property type="match status" value="1"/>
</dbReference>
<dbReference type="Proteomes" id="UP000257109">
    <property type="component" value="Unassembled WGS sequence"/>
</dbReference>